<dbReference type="STRING" id="6669.E9H509"/>
<dbReference type="GO" id="GO:0005524">
    <property type="term" value="F:ATP binding"/>
    <property type="evidence" value="ECO:0007669"/>
    <property type="project" value="InterPro"/>
</dbReference>
<dbReference type="InterPro" id="IPR000719">
    <property type="entry name" value="Prot_kinase_dom"/>
</dbReference>
<dbReference type="PANTHER" id="PTHR24416">
    <property type="entry name" value="TYROSINE-PROTEIN KINASE RECEPTOR"/>
    <property type="match status" value="1"/>
</dbReference>
<dbReference type="InterPro" id="IPR001245">
    <property type="entry name" value="Ser-Thr/Tyr_kinase_cat_dom"/>
</dbReference>
<reference evidence="2 3" key="1">
    <citation type="journal article" date="2011" name="Science">
        <title>The ecoresponsive genome of Daphnia pulex.</title>
        <authorList>
            <person name="Colbourne J.K."/>
            <person name="Pfrender M.E."/>
            <person name="Gilbert D."/>
            <person name="Thomas W.K."/>
            <person name="Tucker A."/>
            <person name="Oakley T.H."/>
            <person name="Tokishita S."/>
            <person name="Aerts A."/>
            <person name="Arnold G.J."/>
            <person name="Basu M.K."/>
            <person name="Bauer D.J."/>
            <person name="Caceres C.E."/>
            <person name="Carmel L."/>
            <person name="Casola C."/>
            <person name="Choi J.H."/>
            <person name="Detter J.C."/>
            <person name="Dong Q."/>
            <person name="Dusheyko S."/>
            <person name="Eads B.D."/>
            <person name="Frohlich T."/>
            <person name="Geiler-Samerotte K.A."/>
            <person name="Gerlach D."/>
            <person name="Hatcher P."/>
            <person name="Jogdeo S."/>
            <person name="Krijgsveld J."/>
            <person name="Kriventseva E.V."/>
            <person name="Kultz D."/>
            <person name="Laforsch C."/>
            <person name="Lindquist E."/>
            <person name="Lopez J."/>
            <person name="Manak J.R."/>
            <person name="Muller J."/>
            <person name="Pangilinan J."/>
            <person name="Patwardhan R.P."/>
            <person name="Pitluck S."/>
            <person name="Pritham E.J."/>
            <person name="Rechtsteiner A."/>
            <person name="Rho M."/>
            <person name="Rogozin I.B."/>
            <person name="Sakarya O."/>
            <person name="Salamov A."/>
            <person name="Schaack S."/>
            <person name="Shapiro H."/>
            <person name="Shiga Y."/>
            <person name="Skalitzky C."/>
            <person name="Smith Z."/>
            <person name="Souvorov A."/>
            <person name="Sung W."/>
            <person name="Tang Z."/>
            <person name="Tsuchiya D."/>
            <person name="Tu H."/>
            <person name="Vos H."/>
            <person name="Wang M."/>
            <person name="Wolf Y.I."/>
            <person name="Yamagata H."/>
            <person name="Yamada T."/>
            <person name="Ye Y."/>
            <person name="Shaw J.R."/>
            <person name="Andrews J."/>
            <person name="Crease T.J."/>
            <person name="Tang H."/>
            <person name="Lucas S.M."/>
            <person name="Robertson H.M."/>
            <person name="Bork P."/>
            <person name="Koonin E.V."/>
            <person name="Zdobnov E.M."/>
            <person name="Grigoriev I.V."/>
            <person name="Lynch M."/>
            <person name="Boore J.L."/>
        </authorList>
    </citation>
    <scope>NUCLEOTIDE SEQUENCE [LARGE SCALE GENOMIC DNA]</scope>
</reference>
<dbReference type="OMA" id="EDYYMAG"/>
<dbReference type="InterPro" id="IPR050122">
    <property type="entry name" value="RTK"/>
</dbReference>
<evidence type="ECO:0000313" key="2">
    <source>
        <dbReference type="EMBL" id="EFX73245.1"/>
    </source>
</evidence>
<organism evidence="2 3">
    <name type="scientific">Daphnia pulex</name>
    <name type="common">Water flea</name>
    <dbReference type="NCBI Taxonomy" id="6669"/>
    <lineage>
        <taxon>Eukaryota</taxon>
        <taxon>Metazoa</taxon>
        <taxon>Ecdysozoa</taxon>
        <taxon>Arthropoda</taxon>
        <taxon>Crustacea</taxon>
        <taxon>Branchiopoda</taxon>
        <taxon>Diplostraca</taxon>
        <taxon>Cladocera</taxon>
        <taxon>Anomopoda</taxon>
        <taxon>Daphniidae</taxon>
        <taxon>Daphnia</taxon>
    </lineage>
</organism>
<dbReference type="PhylomeDB" id="E9H509"/>
<dbReference type="Proteomes" id="UP000000305">
    <property type="component" value="Unassembled WGS sequence"/>
</dbReference>
<dbReference type="GO" id="GO:0004672">
    <property type="term" value="F:protein kinase activity"/>
    <property type="evidence" value="ECO:0007669"/>
    <property type="project" value="InterPro"/>
</dbReference>
<dbReference type="OrthoDB" id="535945at2759"/>
<feature type="domain" description="Protein kinase" evidence="1">
    <location>
        <begin position="1"/>
        <end position="76"/>
    </location>
</feature>
<feature type="non-terminal residue" evidence="2">
    <location>
        <position position="1"/>
    </location>
</feature>
<dbReference type="Gene3D" id="1.10.510.10">
    <property type="entry name" value="Transferase(Phosphotransferase) domain 1"/>
    <property type="match status" value="1"/>
</dbReference>
<dbReference type="InParanoid" id="E9H509"/>
<accession>E9H509</accession>
<dbReference type="eggNOG" id="KOG0200">
    <property type="taxonomic scope" value="Eukaryota"/>
</dbReference>
<proteinExistence type="predicted"/>
<dbReference type="EMBL" id="GL732592">
    <property type="protein sequence ID" value="EFX73245.1"/>
    <property type="molecule type" value="Genomic_DNA"/>
</dbReference>
<gene>
    <name evidence="2" type="ORF">DAPPUDRAFT_58229</name>
</gene>
<dbReference type="InterPro" id="IPR011009">
    <property type="entry name" value="Kinase-like_dom_sf"/>
</dbReference>
<sequence length="76" mass="8669">RHAVVNVNGVVKVADFGMARQMKDYEFENKGEMAIESLTDKIFSSQSDVWSYGILLWEIFSLGQVPYPGEKLKKKN</sequence>
<dbReference type="AlphaFoldDB" id="E9H509"/>
<name>E9H509_DAPPU</name>
<dbReference type="SUPFAM" id="SSF56112">
    <property type="entry name" value="Protein kinase-like (PK-like)"/>
    <property type="match status" value="1"/>
</dbReference>
<dbReference type="PANTHER" id="PTHR24416:SF600">
    <property type="entry name" value="PDGF- AND VEGF-RECEPTOR RELATED, ISOFORM J"/>
    <property type="match status" value="1"/>
</dbReference>
<dbReference type="KEGG" id="dpx:DAPPUDRAFT_58229"/>
<dbReference type="PROSITE" id="PS50011">
    <property type="entry name" value="PROTEIN_KINASE_DOM"/>
    <property type="match status" value="1"/>
</dbReference>
<dbReference type="Pfam" id="PF07714">
    <property type="entry name" value="PK_Tyr_Ser-Thr"/>
    <property type="match status" value="1"/>
</dbReference>
<protein>
    <recommendedName>
        <fullName evidence="1">Protein kinase domain-containing protein</fullName>
    </recommendedName>
</protein>
<evidence type="ECO:0000313" key="3">
    <source>
        <dbReference type="Proteomes" id="UP000000305"/>
    </source>
</evidence>
<evidence type="ECO:0000259" key="1">
    <source>
        <dbReference type="PROSITE" id="PS50011"/>
    </source>
</evidence>
<keyword evidence="3" id="KW-1185">Reference proteome</keyword>
<dbReference type="HOGENOM" id="CLU_199431_0_0_1"/>